<evidence type="ECO:0000313" key="2">
    <source>
        <dbReference type="EMBL" id="OOL82091.1"/>
    </source>
</evidence>
<organism evidence="1 4">
    <name type="scientific">Enterococcus faecium</name>
    <name type="common">Streptococcus faecium</name>
    <dbReference type="NCBI Taxonomy" id="1352"/>
    <lineage>
        <taxon>Bacteria</taxon>
        <taxon>Bacillati</taxon>
        <taxon>Bacillota</taxon>
        <taxon>Bacilli</taxon>
        <taxon>Lactobacillales</taxon>
        <taxon>Enterococcaceae</taxon>
        <taxon>Enterococcus</taxon>
    </lineage>
</organism>
<dbReference type="Gene3D" id="3.90.550.10">
    <property type="entry name" value="Spore Coat Polysaccharide Biosynthesis Protein SpsA, Chain A"/>
    <property type="match status" value="1"/>
</dbReference>
<protein>
    <submittedName>
        <fullName evidence="1">Capsular biosynthesis protein</fullName>
    </submittedName>
</protein>
<evidence type="ECO:0000313" key="3">
    <source>
        <dbReference type="EMBL" id="SAM54015.1"/>
    </source>
</evidence>
<dbReference type="EMBL" id="LRHK01000001">
    <property type="protein sequence ID" value="KWX18618.1"/>
    <property type="molecule type" value="Genomic_DNA"/>
</dbReference>
<dbReference type="EMBL" id="FKLM01000113">
    <property type="protein sequence ID" value="SAM54015.1"/>
    <property type="molecule type" value="Genomic_DNA"/>
</dbReference>
<dbReference type="EMBL" id="MVGJ01000064">
    <property type="protein sequence ID" value="OOL82091.1"/>
    <property type="molecule type" value="Genomic_DNA"/>
</dbReference>
<dbReference type="AlphaFoldDB" id="A0A132P8F7"/>
<dbReference type="InterPro" id="IPR011009">
    <property type="entry name" value="Kinase-like_dom_sf"/>
</dbReference>
<sequence>MKVLIPAAKVVEKELQSIGMLPAIIYPINKKIVFDYLYNQYNAICDSLDIICYEKADKVHRRLKNYHDSRIHICDLPELGDLGQTVYFGLSDEDEPVLINFADTIVMESMSDIEMDTFYYSEDFVSSTWTYFKINEGIITDIHDKEEAYVSDKREKLFIGVFMFSSSKLLKSCLREAVESRKQGGINSFYRALQLYSERCPLKAVRTEKWFDIGHIDKYYNTKLEVKAREFNHISIDKDRGILKKTSDDKDKFIGEIKWYLKLPADIEYVRPRIFDYSTSYVAPYVDMEYYAYHTVHELYLYGDLKYNQWHDLFSRIKFICSDFKRYTLKDEKIRESLEDMYLRKTMQRFQKLSEDKRFSAFFEKQIQINGRKFISLTGVIELLKNLIPSMLYDVNEFCIIHGDLCFANMMVDSNCSFVKVIDPRGKFGKYDIYGDSRYELAKLFHSLDGKYDYIIKDLFTVEYDTECAVIDYTINTRVRDYDLFELFKSVFSDEIKDDFDKIVLIEALLFLSMIPLHGESFDHQIVMLATGMELLARVSNKVIL</sequence>
<dbReference type="InterPro" id="IPR029044">
    <property type="entry name" value="Nucleotide-diphossugar_trans"/>
</dbReference>
<proteinExistence type="predicted"/>
<dbReference type="RefSeq" id="WP_002305623.1">
    <property type="nucleotide sequence ID" value="NZ_AP024831.1"/>
</dbReference>
<dbReference type="SUPFAM" id="SSF56112">
    <property type="entry name" value="Protein kinase-like (PK-like)"/>
    <property type="match status" value="1"/>
</dbReference>
<comment type="caution">
    <text evidence="1">The sequence shown here is derived from an EMBL/GenBank/DDBJ whole genome shotgun (WGS) entry which is preliminary data.</text>
</comment>
<evidence type="ECO:0000313" key="1">
    <source>
        <dbReference type="EMBL" id="KWX18618.1"/>
    </source>
</evidence>
<evidence type="ECO:0000313" key="6">
    <source>
        <dbReference type="Proteomes" id="UP000191171"/>
    </source>
</evidence>
<dbReference type="PATRIC" id="fig|1352.770.peg.917"/>
<evidence type="ECO:0000313" key="4">
    <source>
        <dbReference type="Proteomes" id="UP000070452"/>
    </source>
</evidence>
<reference evidence="1 4" key="1">
    <citation type="submission" date="2016-01" db="EMBL/GenBank/DDBJ databases">
        <title>Molecular Mechanisms for transfer of large genomic segments between Enterococcus faecium strains.</title>
        <authorList>
            <person name="Garcia-Solache M.A."/>
            <person name="Lebreton F."/>
            <person name="Mclaughlin R.E."/>
            <person name="Whiteaker J.D."/>
            <person name="Gilmore M.S."/>
            <person name="Rice L.B."/>
        </authorList>
    </citation>
    <scope>NUCLEOTIDE SEQUENCE [LARGE SCALE GENOMIC DNA]</scope>
    <source>
        <strain evidence="1 4">D344RRF x C68</strain>
    </source>
</reference>
<dbReference type="SUPFAM" id="SSF53448">
    <property type="entry name" value="Nucleotide-diphospho-sugar transferases"/>
    <property type="match status" value="1"/>
</dbReference>
<accession>A0A132P8F7</accession>
<gene>
    <name evidence="1" type="ORF">AWT83_09115</name>
    <name evidence="2" type="ORF">B1P95_10975</name>
    <name evidence="3" type="ORF">DTPHA_602956</name>
</gene>
<reference evidence="2 6" key="3">
    <citation type="submission" date="2017-02" db="EMBL/GenBank/DDBJ databases">
        <title>Clonality and virulence of isolates of VRE in Hematopoietic Stem Cell Transplanted (HSCT) patients.</title>
        <authorList>
            <person name="Marchi A.P."/>
            <person name="Martins R.C."/>
            <person name="Marie S.K."/>
            <person name="Levin A.S."/>
            <person name="Costa S.F."/>
        </authorList>
    </citation>
    <scope>NUCLEOTIDE SEQUENCE [LARGE SCALE GENOMIC DNA]</scope>
    <source>
        <strain evidence="2 6">LIM1759</strain>
    </source>
</reference>
<reference evidence="3 5" key="2">
    <citation type="submission" date="2016-04" db="EMBL/GenBank/DDBJ databases">
        <authorList>
            <person name="Millard A."/>
        </authorList>
    </citation>
    <scope>NUCLEOTIDE SEQUENCE [LARGE SCALE GENOMIC DNA]</scope>
    <source>
        <strain evidence="3">Isolate 22</strain>
    </source>
</reference>
<dbReference type="Proteomes" id="UP000191171">
    <property type="component" value="Unassembled WGS sequence"/>
</dbReference>
<dbReference type="Proteomes" id="UP000070452">
    <property type="component" value="Unassembled WGS sequence"/>
</dbReference>
<evidence type="ECO:0000313" key="5">
    <source>
        <dbReference type="Proteomes" id="UP000183509"/>
    </source>
</evidence>
<dbReference type="Proteomes" id="UP000183509">
    <property type="component" value="Unassembled WGS sequence"/>
</dbReference>
<name>A0A132P8F7_ENTFC</name>